<reference evidence="1" key="2">
    <citation type="submission" date="2019-12" db="EMBL/GenBank/DDBJ databases">
        <authorList>
            <consortium name="NCBI Pathogen Detection Project"/>
        </authorList>
    </citation>
    <scope>NUCLEOTIDE SEQUENCE</scope>
    <source>
        <strain evidence="1">1930</strain>
    </source>
</reference>
<name>A0A8H9K3J6_VIBPH</name>
<organism evidence="1">
    <name type="scientific">Vibrio parahaemolyticus</name>
    <dbReference type="NCBI Taxonomy" id="670"/>
    <lineage>
        <taxon>Bacteria</taxon>
        <taxon>Pseudomonadati</taxon>
        <taxon>Pseudomonadota</taxon>
        <taxon>Gammaproteobacteria</taxon>
        <taxon>Vibrionales</taxon>
        <taxon>Vibrionaceae</taxon>
        <taxon>Vibrio</taxon>
    </lineage>
</organism>
<dbReference type="Gene3D" id="3.30.2310.20">
    <property type="entry name" value="RelE-like"/>
    <property type="match status" value="1"/>
</dbReference>
<gene>
    <name evidence="1" type="ORF">I7278_25675</name>
</gene>
<dbReference type="RefSeq" id="WP_024700504.1">
    <property type="nucleotide sequence ID" value="NZ_CP047992.1"/>
</dbReference>
<comment type="caution">
    <text evidence="1">The sequence shown here is derived from an EMBL/GenBank/DDBJ whole genome shotgun (WGS) entry which is preliminary data.</text>
</comment>
<proteinExistence type="predicted"/>
<sequence length="112" mass="13162">MSTNIVYTEAFENMTDDQINYLSLWSEEDVVVERIETLVEKFESNITDNPEMHPPCHELTTLGVYNIRQFSFDGFKLLYEYHEHIDTVAALALVRDKQNLQSMLVDYCLIHK</sequence>
<dbReference type="Proteomes" id="UP000856022">
    <property type="component" value="Unassembled WGS sequence"/>
</dbReference>
<protein>
    <submittedName>
        <fullName evidence="1">Type II toxin-antitoxin system RelE/ParE family toxin</fullName>
    </submittedName>
</protein>
<reference evidence="1" key="1">
    <citation type="journal article" date="2018" name="Genome Biol.">
        <title>SKESA: strategic k-mer extension for scrupulous assemblies.</title>
        <authorList>
            <person name="Souvorov A."/>
            <person name="Agarwala R."/>
            <person name="Lipman D.J."/>
        </authorList>
    </citation>
    <scope>NUCLEOTIDE SEQUENCE</scope>
    <source>
        <strain evidence="1">1930</strain>
    </source>
</reference>
<evidence type="ECO:0000313" key="1">
    <source>
        <dbReference type="EMBL" id="HAS6680172.1"/>
    </source>
</evidence>
<dbReference type="InterPro" id="IPR035093">
    <property type="entry name" value="RelE/ParE_toxin_dom_sf"/>
</dbReference>
<accession>A0A8H9K3J6</accession>
<dbReference type="AlphaFoldDB" id="A0A8H9K3J6"/>
<dbReference type="EMBL" id="DACQKT010000027">
    <property type="protein sequence ID" value="HAS6680172.1"/>
    <property type="molecule type" value="Genomic_DNA"/>
</dbReference>